<feature type="domain" description="3-keto-alpha-glucoside-1,2-lyase/3-keto-2-hydroxy-glucal hydratase" evidence="2">
    <location>
        <begin position="266"/>
        <end position="450"/>
    </location>
</feature>
<dbReference type="PANTHER" id="PTHR30383">
    <property type="entry name" value="THIOESTERASE 1/PROTEASE 1/LYSOPHOSPHOLIPASE L1"/>
    <property type="match status" value="1"/>
</dbReference>
<dbReference type="PANTHER" id="PTHR30383:SF32">
    <property type="entry name" value="SGNH-HYDROLASE"/>
    <property type="match status" value="1"/>
</dbReference>
<dbReference type="InterPro" id="IPR051532">
    <property type="entry name" value="Ester_Hydrolysis_Enzymes"/>
</dbReference>
<proteinExistence type="predicted"/>
<sequence>MSSPPVCLAVILTALSLVAGRCNAQQAAAVAEERFVIPDDAALPGEGPMRRYDWFQNVWRNRRTTFQANRDAKQGAVVFLGDSITQGWGDDFRGALPSVSKANRGISGDTTRGMLSRLDQDVLQLDPAAVVLLMGTNDLEEGAEPETIAGNVQRIVQALKQHDPKMPIVLCEVFPSSSEKARPADKIKQINQLYRDLAKGDPQITVLDTWTLFADDSGNAKAAEFPDLLHPNAKGYAKWEAALRPILATLGFADTEPDDFEYEPDAIRLFNGEDLTGWEYRRTPDAMRAARQRWLARSPGAVHWPLVDQKQSFDGMRATPDGRYVAINGRLVVTTPPQGRSIQQLWTADDFDQDFQLLLEFRATPNADSGVFIRGQQLQCRDYLLAGPYKDLKHYRPGDWNQLEITVRGTNAHSTCNGEVLETSMEVPAEGPIGLEGDRGQVEYRRIRLRPLD</sequence>
<comment type="caution">
    <text evidence="4">The sequence shown here is derived from an EMBL/GenBank/DDBJ whole genome shotgun (WGS) entry which is preliminary data.</text>
</comment>
<keyword evidence="1" id="KW-0732">Signal</keyword>
<dbReference type="InterPro" id="IPR036514">
    <property type="entry name" value="SGNH_hydro_sf"/>
</dbReference>
<evidence type="ECO:0000313" key="4">
    <source>
        <dbReference type="EMBL" id="KAA5539615.1"/>
    </source>
</evidence>
<dbReference type="Pfam" id="PF13472">
    <property type="entry name" value="Lipase_GDSL_2"/>
    <property type="match status" value="1"/>
</dbReference>
<dbReference type="SUPFAM" id="SSF52266">
    <property type="entry name" value="SGNH hydrolase"/>
    <property type="match status" value="1"/>
</dbReference>
<feature type="domain" description="SGNH hydrolase-type esterase" evidence="3">
    <location>
        <begin position="79"/>
        <end position="237"/>
    </location>
</feature>
<evidence type="ECO:0000259" key="3">
    <source>
        <dbReference type="Pfam" id="PF13472"/>
    </source>
</evidence>
<dbReference type="EMBL" id="VWOX01000018">
    <property type="protein sequence ID" value="KAA5539615.1"/>
    <property type="molecule type" value="Genomic_DNA"/>
</dbReference>
<accession>A0A5M6D365</accession>
<gene>
    <name evidence="4" type="ORF">FYK55_23910</name>
</gene>
<feature type="signal peptide" evidence="1">
    <location>
        <begin position="1"/>
        <end position="24"/>
    </location>
</feature>
<dbReference type="InterPro" id="IPR013830">
    <property type="entry name" value="SGNH_hydro"/>
</dbReference>
<dbReference type="RefSeq" id="WP_150079152.1">
    <property type="nucleotide sequence ID" value="NZ_VWOX01000018.1"/>
</dbReference>
<evidence type="ECO:0000256" key="1">
    <source>
        <dbReference type="SAM" id="SignalP"/>
    </source>
</evidence>
<evidence type="ECO:0000259" key="2">
    <source>
        <dbReference type="Pfam" id="PF06439"/>
    </source>
</evidence>
<organism evidence="4 5">
    <name type="scientific">Roseiconus nitratireducens</name>
    <dbReference type="NCBI Taxonomy" id="2605748"/>
    <lineage>
        <taxon>Bacteria</taxon>
        <taxon>Pseudomonadati</taxon>
        <taxon>Planctomycetota</taxon>
        <taxon>Planctomycetia</taxon>
        <taxon>Pirellulales</taxon>
        <taxon>Pirellulaceae</taxon>
        <taxon>Roseiconus</taxon>
    </lineage>
</organism>
<dbReference type="CDD" id="cd01828">
    <property type="entry name" value="sialate_O-acetylesterase_like2"/>
    <property type="match status" value="1"/>
</dbReference>
<name>A0A5M6D365_9BACT</name>
<dbReference type="InterPro" id="IPR010496">
    <property type="entry name" value="AL/BT2_dom"/>
</dbReference>
<dbReference type="AlphaFoldDB" id="A0A5M6D365"/>
<keyword evidence="5" id="KW-1185">Reference proteome</keyword>
<dbReference type="Proteomes" id="UP000324479">
    <property type="component" value="Unassembled WGS sequence"/>
</dbReference>
<dbReference type="GO" id="GO:0004622">
    <property type="term" value="F:phosphatidylcholine lysophospholipase activity"/>
    <property type="evidence" value="ECO:0007669"/>
    <property type="project" value="TreeGrafter"/>
</dbReference>
<protein>
    <submittedName>
        <fullName evidence="4">DUF1080 domain-containing protein</fullName>
    </submittedName>
</protein>
<reference evidence="4 5" key="1">
    <citation type="submission" date="2019-08" db="EMBL/GenBank/DDBJ databases">
        <authorList>
            <person name="Dhanesh K."/>
            <person name="Kumar G."/>
            <person name="Sasikala C."/>
            <person name="Venkata Ramana C."/>
        </authorList>
    </citation>
    <scope>NUCLEOTIDE SEQUENCE [LARGE SCALE GENOMIC DNA]</scope>
    <source>
        <strain evidence="4 5">JC645</strain>
    </source>
</reference>
<dbReference type="Gene3D" id="2.60.120.560">
    <property type="entry name" value="Exo-inulinase, domain 1"/>
    <property type="match status" value="2"/>
</dbReference>
<dbReference type="Pfam" id="PF06439">
    <property type="entry name" value="3keto-disac_hyd"/>
    <property type="match status" value="1"/>
</dbReference>
<dbReference type="Gene3D" id="3.40.50.1110">
    <property type="entry name" value="SGNH hydrolase"/>
    <property type="match status" value="1"/>
</dbReference>
<evidence type="ECO:0000313" key="5">
    <source>
        <dbReference type="Proteomes" id="UP000324479"/>
    </source>
</evidence>
<feature type="chain" id="PRO_5024386036" evidence="1">
    <location>
        <begin position="25"/>
        <end position="453"/>
    </location>
</feature>